<dbReference type="AlphaFoldDB" id="A0A235BCE8"/>
<dbReference type="Pfam" id="PF03576">
    <property type="entry name" value="Peptidase_S58"/>
    <property type="match status" value="1"/>
</dbReference>
<evidence type="ECO:0000256" key="1">
    <source>
        <dbReference type="ARBA" id="ARBA00007068"/>
    </source>
</evidence>
<keyword evidence="3" id="KW-1185">Reference proteome</keyword>
<dbReference type="InterPro" id="IPR005321">
    <property type="entry name" value="Peptidase_S58_DmpA"/>
</dbReference>
<reference evidence="2 3" key="1">
    <citation type="submission" date="2017-07" db="EMBL/GenBank/DDBJ databases">
        <title>The genome sequence of Paludifilum halophilum highlights mechanisms for microbial adaptation to high salt environemnts.</title>
        <authorList>
            <person name="Belbahri L."/>
        </authorList>
    </citation>
    <scope>NUCLEOTIDE SEQUENCE [LARGE SCALE GENOMIC DNA]</scope>
    <source>
        <strain evidence="2 3">DSM 102817</strain>
    </source>
</reference>
<keyword evidence="2" id="KW-0031">Aminopeptidase</keyword>
<dbReference type="SUPFAM" id="SSF56266">
    <property type="entry name" value="DmpA/ArgJ-like"/>
    <property type="match status" value="1"/>
</dbReference>
<dbReference type="OrthoDB" id="9770388at2"/>
<dbReference type="EMBL" id="NOWF01000001">
    <property type="protein sequence ID" value="OYD09964.1"/>
    <property type="molecule type" value="Genomic_DNA"/>
</dbReference>
<dbReference type="Proteomes" id="UP000215459">
    <property type="component" value="Unassembled WGS sequence"/>
</dbReference>
<evidence type="ECO:0000313" key="2">
    <source>
        <dbReference type="EMBL" id="OYD09964.1"/>
    </source>
</evidence>
<evidence type="ECO:0000313" key="3">
    <source>
        <dbReference type="Proteomes" id="UP000215459"/>
    </source>
</evidence>
<protein>
    <submittedName>
        <fullName evidence="2">Aminopeptidase</fullName>
    </submittedName>
</protein>
<comment type="caution">
    <text evidence="2">The sequence shown here is derived from an EMBL/GenBank/DDBJ whole genome shotgun (WGS) entry which is preliminary data.</text>
</comment>
<dbReference type="PANTHER" id="PTHR36512">
    <property type="entry name" value="D-AMINOPEPTIDASE"/>
    <property type="match status" value="1"/>
</dbReference>
<dbReference type="InterPro" id="IPR016117">
    <property type="entry name" value="ArgJ-like_dom_sf"/>
</dbReference>
<dbReference type="Gene3D" id="3.60.70.12">
    <property type="entry name" value="L-amino peptidase D-ALA esterase/amidase"/>
    <property type="match status" value="1"/>
</dbReference>
<gene>
    <name evidence="2" type="ORF">CHM34_01235</name>
</gene>
<name>A0A235BCE8_9BACL</name>
<dbReference type="GO" id="GO:0004177">
    <property type="term" value="F:aminopeptidase activity"/>
    <property type="evidence" value="ECO:0007669"/>
    <property type="project" value="UniProtKB-KW"/>
</dbReference>
<dbReference type="CDD" id="cd02253">
    <property type="entry name" value="DmpA"/>
    <property type="match status" value="1"/>
</dbReference>
<organism evidence="2 3">
    <name type="scientific">Paludifilum halophilum</name>
    <dbReference type="NCBI Taxonomy" id="1642702"/>
    <lineage>
        <taxon>Bacteria</taxon>
        <taxon>Bacillati</taxon>
        <taxon>Bacillota</taxon>
        <taxon>Bacilli</taxon>
        <taxon>Bacillales</taxon>
        <taxon>Thermoactinomycetaceae</taxon>
        <taxon>Paludifilum</taxon>
    </lineage>
</organism>
<comment type="similarity">
    <text evidence="1">Belongs to the peptidase S58 family.</text>
</comment>
<keyword evidence="2" id="KW-0378">Hydrolase</keyword>
<accession>A0A235BCE8</accession>
<proteinExistence type="inferred from homology"/>
<keyword evidence="2" id="KW-0645">Protease</keyword>
<dbReference type="PANTHER" id="PTHR36512:SF3">
    <property type="entry name" value="BLR5678 PROTEIN"/>
    <property type="match status" value="1"/>
</dbReference>
<sequence>MKSNCRLRDAGLSVGELPTGRFNGITDVRNVRVGHVTLRKAEGEPSAACTGVTAILPHEGNWFRQKVPAATHVINGFGKTTGLIQVDELGVLESPILLTNTFSVPAVTEGTVRYMTALDSGIGDDAGSLNVVVGECNDSYLNDMRGFHIRPEHARAAIEEAQNHRRIQEGCVGAGTGMICFGWKGGIGTASRRVKVKETPYHIGVLVLSNFGVSSDFTLLGTPVGRWLHPNVHRTDVDGSIMIVVATDLPMNNRQLKRLAKRASFGLARTGSIAHHGSGDIVIAFSNAHRISHTPEAVTEVPYLAEDGPLISRSFRGVVEATEEAILNSLFTAEITRGRLGRTIPSLPVEEAIALLKR</sequence>